<evidence type="ECO:0000313" key="4">
    <source>
        <dbReference type="Proteomes" id="UP000641386"/>
    </source>
</evidence>
<feature type="region of interest" description="Disordered" evidence="1">
    <location>
        <begin position="72"/>
        <end position="92"/>
    </location>
</feature>
<dbReference type="EMBL" id="BNBC01000032">
    <property type="protein sequence ID" value="GHE94140.1"/>
    <property type="molecule type" value="Genomic_DNA"/>
</dbReference>
<evidence type="ECO:0000256" key="2">
    <source>
        <dbReference type="SAM" id="Phobius"/>
    </source>
</evidence>
<reference evidence="3" key="1">
    <citation type="journal article" date="2014" name="Int. J. Syst. Evol. Microbiol.">
        <title>Complete genome sequence of Corynebacterium casei LMG S-19264T (=DSM 44701T), isolated from a smear-ripened cheese.</title>
        <authorList>
            <consortium name="US DOE Joint Genome Institute (JGI-PGF)"/>
            <person name="Walter F."/>
            <person name="Albersmeier A."/>
            <person name="Kalinowski J."/>
            <person name="Ruckert C."/>
        </authorList>
    </citation>
    <scope>NUCLEOTIDE SEQUENCE</scope>
    <source>
        <strain evidence="3">JCM 3302</strain>
    </source>
</reference>
<keyword evidence="2" id="KW-1133">Transmembrane helix</keyword>
<accession>A0A919DZ85</accession>
<name>A0A919DZ85_9ACTN</name>
<evidence type="ECO:0000313" key="3">
    <source>
        <dbReference type="EMBL" id="GHE94140.1"/>
    </source>
</evidence>
<protein>
    <submittedName>
        <fullName evidence="3">Uncharacterized protein</fullName>
    </submittedName>
</protein>
<comment type="caution">
    <text evidence="3">The sequence shown here is derived from an EMBL/GenBank/DDBJ whole genome shotgun (WGS) entry which is preliminary data.</text>
</comment>
<keyword evidence="2" id="KW-0472">Membrane</keyword>
<proteinExistence type="predicted"/>
<keyword evidence="4" id="KW-1185">Reference proteome</keyword>
<gene>
    <name evidence="3" type="ORF">GCM10014715_57910</name>
</gene>
<sequence>MFAAPAPDHFGEDYDATDYGLVYSGKPVSGLFGGGLGSMGVGARGYNGALCAPTGGVSMGAAAIALLLRRTGRGGRDGAPVPAAAGPRTSAG</sequence>
<feature type="transmembrane region" description="Helical" evidence="2">
    <location>
        <begin position="46"/>
        <end position="68"/>
    </location>
</feature>
<evidence type="ECO:0000256" key="1">
    <source>
        <dbReference type="SAM" id="MobiDB-lite"/>
    </source>
</evidence>
<reference evidence="3" key="2">
    <citation type="submission" date="2020-09" db="EMBL/GenBank/DDBJ databases">
        <authorList>
            <person name="Sun Q."/>
            <person name="Ohkuma M."/>
        </authorList>
    </citation>
    <scope>NUCLEOTIDE SEQUENCE</scope>
    <source>
        <strain evidence="3">JCM 3302</strain>
    </source>
</reference>
<organism evidence="3 4">
    <name type="scientific">Streptomyces spiralis</name>
    <dbReference type="NCBI Taxonomy" id="66376"/>
    <lineage>
        <taxon>Bacteria</taxon>
        <taxon>Bacillati</taxon>
        <taxon>Actinomycetota</taxon>
        <taxon>Actinomycetes</taxon>
        <taxon>Kitasatosporales</taxon>
        <taxon>Streptomycetaceae</taxon>
        <taxon>Streptomyces</taxon>
    </lineage>
</organism>
<dbReference type="AlphaFoldDB" id="A0A919DZ85"/>
<keyword evidence="2" id="KW-0812">Transmembrane</keyword>
<dbReference type="Proteomes" id="UP000641386">
    <property type="component" value="Unassembled WGS sequence"/>
</dbReference>